<dbReference type="EMBL" id="CP011127">
    <property type="protein sequence ID" value="AMU87054.1"/>
    <property type="molecule type" value="Genomic_DNA"/>
</dbReference>
<dbReference type="PATRIC" id="fig|61435.8.peg.1224"/>
<name>A0A142VB48_9CHLR</name>
<sequence>MVLRPLGGGVMPPPAFIWQVCSKYRCILFEPAYFYKMNF</sequence>
<dbReference type="Proteomes" id="UP000076394">
    <property type="component" value="Chromosome"/>
</dbReference>
<gene>
    <name evidence="1" type="ORF">Dm11a5_1228</name>
</gene>
<evidence type="ECO:0000313" key="1">
    <source>
        <dbReference type="EMBL" id="AMU87054.1"/>
    </source>
</evidence>
<accession>A0A142VB48</accession>
<proteinExistence type="predicted"/>
<evidence type="ECO:0000313" key="2">
    <source>
        <dbReference type="Proteomes" id="UP000076394"/>
    </source>
</evidence>
<protein>
    <submittedName>
        <fullName evidence="1">Uncharacterized protein</fullName>
    </submittedName>
</protein>
<organism evidence="1 2">
    <name type="scientific">Dehalococcoides mccartyi</name>
    <dbReference type="NCBI Taxonomy" id="61435"/>
    <lineage>
        <taxon>Bacteria</taxon>
        <taxon>Bacillati</taxon>
        <taxon>Chloroflexota</taxon>
        <taxon>Dehalococcoidia</taxon>
        <taxon>Dehalococcoidales</taxon>
        <taxon>Dehalococcoidaceae</taxon>
        <taxon>Dehalococcoides</taxon>
    </lineage>
</organism>
<dbReference type="AlphaFoldDB" id="A0A142VB48"/>
<reference evidence="1 2" key="1">
    <citation type="submission" date="2015-03" db="EMBL/GenBank/DDBJ databases">
        <title>Genomic characterization of Dehalococcoides mccartyi strain 11a5, an unusal plasmid-containing chloroethene dechlorinator.</title>
        <authorList>
            <person name="Zhao S."/>
            <person name="Ding C."/>
            <person name="He J."/>
        </authorList>
    </citation>
    <scope>NUCLEOTIDE SEQUENCE [LARGE SCALE GENOMIC DNA]</scope>
    <source>
        <strain evidence="1 2">11a5</strain>
    </source>
</reference>